<comment type="subcellular location">
    <subcellularLocation>
        <location evidence="1">Cytoplasm</location>
    </subcellularLocation>
</comment>
<dbReference type="GO" id="GO:0000921">
    <property type="term" value="P:septin ring assembly"/>
    <property type="evidence" value="ECO:0007669"/>
    <property type="project" value="TreeGrafter"/>
</dbReference>
<comment type="function">
    <text evidence="9">Activator of cell division through the inhibition of FtsZ GTPase activity, therefore promoting FtsZ assembly into bundles of protofilaments necessary for the formation of the division Z ring. It is recruited early at mid-cell but it is not essential for cell division.</text>
</comment>
<dbReference type="Pfam" id="PF05164">
    <property type="entry name" value="ZapA"/>
    <property type="match status" value="1"/>
</dbReference>
<dbReference type="OrthoDB" id="5917174at2"/>
<proteinExistence type="inferred from homology"/>
<dbReference type="AlphaFoldDB" id="A0A451DLR0"/>
<evidence type="ECO:0000256" key="2">
    <source>
        <dbReference type="ARBA" id="ARBA00010074"/>
    </source>
</evidence>
<dbReference type="Proteomes" id="UP000294462">
    <property type="component" value="Chromosome"/>
</dbReference>
<evidence type="ECO:0000256" key="11">
    <source>
        <dbReference type="ARBA" id="ARBA00033158"/>
    </source>
</evidence>
<evidence type="ECO:0000256" key="4">
    <source>
        <dbReference type="ARBA" id="ARBA00022490"/>
    </source>
</evidence>
<evidence type="ECO:0000256" key="8">
    <source>
        <dbReference type="ARBA" id="ARBA00023306"/>
    </source>
</evidence>
<dbReference type="GO" id="GO:0030428">
    <property type="term" value="C:cell septum"/>
    <property type="evidence" value="ECO:0007669"/>
    <property type="project" value="TreeGrafter"/>
</dbReference>
<protein>
    <recommendedName>
        <fullName evidence="3">Cell division protein ZapA</fullName>
    </recommendedName>
    <alternativeName>
        <fullName evidence="11">Z ring-associated protein ZapA</fullName>
    </alternativeName>
</protein>
<name>A0A451DLR0_9GAMM</name>
<evidence type="ECO:0000256" key="3">
    <source>
        <dbReference type="ARBA" id="ARBA00015195"/>
    </source>
</evidence>
<dbReference type="GO" id="GO:0043093">
    <property type="term" value="P:FtsZ-dependent cytokinesis"/>
    <property type="evidence" value="ECO:0007669"/>
    <property type="project" value="TreeGrafter"/>
</dbReference>
<dbReference type="Gene3D" id="3.30.160.880">
    <property type="entry name" value="Cell division protein ZapA protomer, N-terminal domain"/>
    <property type="match status" value="1"/>
</dbReference>
<accession>A0A451DLR0</accession>
<dbReference type="RefSeq" id="WP_072666482.1">
    <property type="nucleotide sequence ID" value="NZ_LR217725.1"/>
</dbReference>
<dbReference type="GO" id="GO:0005829">
    <property type="term" value="C:cytosol"/>
    <property type="evidence" value="ECO:0007669"/>
    <property type="project" value="TreeGrafter"/>
</dbReference>
<dbReference type="InterPro" id="IPR007838">
    <property type="entry name" value="Cell_div_ZapA-like"/>
</dbReference>
<dbReference type="PANTHER" id="PTHR34981">
    <property type="entry name" value="CELL DIVISION PROTEIN ZAPA"/>
    <property type="match status" value="1"/>
</dbReference>
<comment type="similarity">
    <text evidence="2">Belongs to the ZapA family. Type 1 subfamily.</text>
</comment>
<evidence type="ECO:0000313" key="12">
    <source>
        <dbReference type="EMBL" id="VFP87709.1"/>
    </source>
</evidence>
<organism evidence="12 13">
    <name type="scientific">Candidatus Erwinia haradaeae</name>
    <dbReference type="NCBI Taxonomy" id="1922217"/>
    <lineage>
        <taxon>Bacteria</taxon>
        <taxon>Pseudomonadati</taxon>
        <taxon>Pseudomonadota</taxon>
        <taxon>Gammaproteobacteria</taxon>
        <taxon>Enterobacterales</taxon>
        <taxon>Erwiniaceae</taxon>
        <taxon>Erwinia</taxon>
    </lineage>
</organism>
<dbReference type="GO" id="GO:0032153">
    <property type="term" value="C:cell division site"/>
    <property type="evidence" value="ECO:0007669"/>
    <property type="project" value="TreeGrafter"/>
</dbReference>
<evidence type="ECO:0000256" key="10">
    <source>
        <dbReference type="ARBA" id="ARBA00026068"/>
    </source>
</evidence>
<evidence type="ECO:0000256" key="7">
    <source>
        <dbReference type="ARBA" id="ARBA00023210"/>
    </source>
</evidence>
<evidence type="ECO:0000313" key="13">
    <source>
        <dbReference type="Proteomes" id="UP000294462"/>
    </source>
</evidence>
<sequence length="103" mass="11866">MLAESVDVYIWGYALRVYSPLEQREALHVAAEDLIKKLTDLKTRTKMTNTDQLLFSTVWNLCYALAQEALQQKNDQECMSQRIKILYVTAEKSLCNVKTVLAH</sequence>
<dbReference type="GO" id="GO:0000917">
    <property type="term" value="P:division septum assembly"/>
    <property type="evidence" value="ECO:0007669"/>
    <property type="project" value="UniProtKB-KW"/>
</dbReference>
<evidence type="ECO:0000256" key="6">
    <source>
        <dbReference type="ARBA" id="ARBA00023054"/>
    </source>
</evidence>
<keyword evidence="5 12" id="KW-0132">Cell division</keyword>
<dbReference type="SUPFAM" id="SSF102829">
    <property type="entry name" value="Cell division protein ZapA-like"/>
    <property type="match status" value="1"/>
</dbReference>
<gene>
    <name evidence="12" type="primary">zapA</name>
    <name evidence="12" type="ORF">ERCIPSTX3056_637</name>
</gene>
<keyword evidence="8" id="KW-0131">Cell cycle</keyword>
<evidence type="ECO:0000256" key="9">
    <source>
        <dbReference type="ARBA" id="ARBA00024910"/>
    </source>
</evidence>
<keyword evidence="4" id="KW-0963">Cytoplasm</keyword>
<dbReference type="KEGG" id="ehd:ERCIPSTX3056_637"/>
<dbReference type="InterPro" id="IPR042233">
    <property type="entry name" value="Cell_div_ZapA_N"/>
</dbReference>
<evidence type="ECO:0000256" key="5">
    <source>
        <dbReference type="ARBA" id="ARBA00022618"/>
    </source>
</evidence>
<keyword evidence="13" id="KW-1185">Reference proteome</keyword>
<keyword evidence="7" id="KW-0717">Septation</keyword>
<dbReference type="EMBL" id="LR217725">
    <property type="protein sequence ID" value="VFP87709.1"/>
    <property type="molecule type" value="Genomic_DNA"/>
</dbReference>
<keyword evidence="6" id="KW-0175">Coiled coil</keyword>
<comment type="subunit">
    <text evidence="10">Homodimer. Interacts with FtsZ.</text>
</comment>
<reference evidence="12 13" key="1">
    <citation type="submission" date="2019-02" db="EMBL/GenBank/DDBJ databases">
        <authorList>
            <person name="Manzano-Marin A."/>
            <person name="Manzano-Marin A."/>
        </authorList>
    </citation>
    <scope>NUCLEOTIDE SEQUENCE [LARGE SCALE GENOMIC DNA]</scope>
    <source>
        <strain evidence="12 13">ErCipseudotaxifoliae</strain>
    </source>
</reference>
<evidence type="ECO:0000256" key="1">
    <source>
        <dbReference type="ARBA" id="ARBA00004496"/>
    </source>
</evidence>
<dbReference type="PANTHER" id="PTHR34981:SF1">
    <property type="entry name" value="CELL DIVISION PROTEIN ZAPA"/>
    <property type="match status" value="1"/>
</dbReference>
<dbReference type="InterPro" id="IPR036192">
    <property type="entry name" value="Cell_div_ZapA-like_sf"/>
</dbReference>